<evidence type="ECO:0000256" key="1">
    <source>
        <dbReference type="ARBA" id="ARBA00022574"/>
    </source>
</evidence>
<dbReference type="CDD" id="cd00200">
    <property type="entry name" value="WD40"/>
    <property type="match status" value="1"/>
</dbReference>
<dbReference type="OrthoDB" id="3027122at2759"/>
<dbReference type="InterPro" id="IPR015943">
    <property type="entry name" value="WD40/YVTN_repeat-like_dom_sf"/>
</dbReference>
<proteinExistence type="predicted"/>
<dbReference type="GO" id="GO:1990234">
    <property type="term" value="C:transferase complex"/>
    <property type="evidence" value="ECO:0007669"/>
    <property type="project" value="UniProtKB-ARBA"/>
</dbReference>
<keyword evidence="2" id="KW-0677">Repeat</keyword>
<feature type="repeat" description="WD" evidence="3">
    <location>
        <begin position="673"/>
        <end position="714"/>
    </location>
</feature>
<keyword evidence="7" id="KW-1185">Reference proteome</keyword>
<feature type="repeat" description="WD" evidence="3">
    <location>
        <begin position="715"/>
        <end position="756"/>
    </location>
</feature>
<feature type="repeat" description="WD" evidence="3">
    <location>
        <begin position="885"/>
        <end position="925"/>
    </location>
</feature>
<dbReference type="PANTHER" id="PTHR22847:SF637">
    <property type="entry name" value="WD REPEAT DOMAIN 5B"/>
    <property type="match status" value="1"/>
</dbReference>
<organism evidence="6 7">
    <name type="scientific">Athelia psychrophila</name>
    <dbReference type="NCBI Taxonomy" id="1759441"/>
    <lineage>
        <taxon>Eukaryota</taxon>
        <taxon>Fungi</taxon>
        <taxon>Dikarya</taxon>
        <taxon>Basidiomycota</taxon>
        <taxon>Agaricomycotina</taxon>
        <taxon>Agaricomycetes</taxon>
        <taxon>Agaricomycetidae</taxon>
        <taxon>Atheliales</taxon>
        <taxon>Atheliaceae</taxon>
        <taxon>Athelia</taxon>
    </lineage>
</organism>
<dbReference type="InterPro" id="IPR019775">
    <property type="entry name" value="WD40_repeat_CS"/>
</dbReference>
<dbReference type="InterPro" id="IPR036322">
    <property type="entry name" value="WD40_repeat_dom_sf"/>
</dbReference>
<dbReference type="EMBL" id="KV417653">
    <property type="protein sequence ID" value="KZP12036.1"/>
    <property type="molecule type" value="Genomic_DNA"/>
</dbReference>
<dbReference type="PROSITE" id="PS50294">
    <property type="entry name" value="WD_REPEATS_REGION"/>
    <property type="match status" value="8"/>
</dbReference>
<reference evidence="6 7" key="1">
    <citation type="journal article" date="2016" name="Mol. Biol. Evol.">
        <title>Comparative Genomics of Early-Diverging Mushroom-Forming Fungi Provides Insights into the Origins of Lignocellulose Decay Capabilities.</title>
        <authorList>
            <person name="Nagy L.G."/>
            <person name="Riley R."/>
            <person name="Tritt A."/>
            <person name="Adam C."/>
            <person name="Daum C."/>
            <person name="Floudas D."/>
            <person name="Sun H."/>
            <person name="Yadav J.S."/>
            <person name="Pangilinan J."/>
            <person name="Larsson K.H."/>
            <person name="Matsuura K."/>
            <person name="Barry K."/>
            <person name="Labutti K."/>
            <person name="Kuo R."/>
            <person name="Ohm R.A."/>
            <person name="Bhattacharya S.S."/>
            <person name="Shirouzu T."/>
            <person name="Yoshinaga Y."/>
            <person name="Martin F.M."/>
            <person name="Grigoriev I.V."/>
            <person name="Hibbett D.S."/>
        </authorList>
    </citation>
    <scope>NUCLEOTIDE SEQUENCE [LARGE SCALE GENOMIC DNA]</scope>
    <source>
        <strain evidence="6 7">CBS 109695</strain>
    </source>
</reference>
<evidence type="ECO:0000313" key="7">
    <source>
        <dbReference type="Proteomes" id="UP000076532"/>
    </source>
</evidence>
<dbReference type="SUPFAM" id="SSF52540">
    <property type="entry name" value="P-loop containing nucleoside triphosphate hydrolases"/>
    <property type="match status" value="1"/>
</dbReference>
<feature type="repeat" description="WD" evidence="3">
    <location>
        <begin position="757"/>
        <end position="798"/>
    </location>
</feature>
<dbReference type="InterPro" id="IPR001680">
    <property type="entry name" value="WD40_rpt"/>
</dbReference>
<feature type="repeat" description="WD" evidence="3">
    <location>
        <begin position="1068"/>
        <end position="1109"/>
    </location>
</feature>
<dbReference type="Pfam" id="PF00400">
    <property type="entry name" value="WD40"/>
    <property type="match status" value="9"/>
</dbReference>
<dbReference type="Pfam" id="PF24883">
    <property type="entry name" value="NPHP3_N"/>
    <property type="match status" value="1"/>
</dbReference>
<sequence length="1300" mass="143881">MSDRPEVSSYVSTDLERIDGDSLPDQQTHGPSEGLATEDIRIAPIPTATFNTLYNAGTVTNVNGNINIYYENSGPPPPDLRDFHLDHAVRAQFDCGDRVACTEGTRADVIKEIGTWTENGPPVFWLNGSAGTGKSTIAFTLARSFNETGILGASFFCSRDDATCSNHKLIIPSIAHQLAHFHPGFRRRLAAVVKARPDIVHSDVVYQLQELIVQPLGSIRDFPSSCVIVIDALDECKDESTISVILTALSRHVEKLSSVKIFLTSRPERNINLGFRDSVLQGATRRLILHEIELSTVQADIKTYIMIQLEIVRRDYGIDVSWPFGVEVDSLSTLSCGLFIFVATAIKFIQDRNYDDPQGQLGRIVGNAMLLKDDLSDPRHRLDQLYLQVLKNAHPNPSPDLAKRLRLLLGTIVLLQDPLSFHGIQQLFKQQLGGRFDSQSMRQTLVRLHSIILVPEGDNDIIRTLHPSFFDFITSRDRCSISQLLVDPTQQHTVLVAACLRTMQGLKHNICELPDPSILNSEVADLSSRIAEFIPAEMQYACRHWGTHIQYAVISEDIWVILHQFCSKYMLFWVEACSLLGDLRNQLDRLDDVQRTLTKHVHQGSAAAATMALLHDCERLMQEFFPAVSTASAHVYDSALTFAPQDSALRKYYSPQIKVTGGPKEWNACSRIIEGHTKRVMHVAYSLDGTRIASGSTDRTIRLWDAISGAHLNTLEGHSNNINSVAFSPDGTTIASGSDDKTTRLWDAVSGKHLVTLEGHSDVVRSVAYCPDGTRIASGSNDHTIQLWDAASGAHLNTLKGHSDSVLSITFSPDGTTIASSSGYWDKTLRLWDAVSGKHLVALKGHSDSVGSVAYSPNGTRLVSGSDDHTIRIWDAIKRKHRKTLKGHKGSVHSVSFSPDGTTIASSGDKTIRLWDAISGDNLVTLEGHSKIVYSVSFSPAGTHIVSGSLDDTIRLWVTGHRIPPESRFPRTFSRFKITSSLVNHDRISDTNIRRVSFSLDASVIIYAPASGPPMLCDAVTRAYPIALKGHSCDSPLALSHDGTRIVAGFGKRVRVWDTVSGRILKILEGHQIGVQAVAFSPDGTRIASATINGTTRLWDAVTGAHIHIWERQNNWQVDSVAFSPAGTRIASVFTGHEICLWDTLHGTLLATFKTANNPLNSIAFSPDGNHVVGKSMNSEKHNYQLELWDPSFGAEALQVIKTHGDSPALWFPFFPDHRDLATDDDLTRQWAHTYAPNTRYNYFMQDGWLWFAHPRRRLCWVPLTYRGRVMFASNNARIAITTPNTGLVLIIDFSEILDR</sequence>
<evidence type="ECO:0000256" key="3">
    <source>
        <dbReference type="PROSITE-ProRule" id="PRU00221"/>
    </source>
</evidence>
<evidence type="ECO:0000256" key="4">
    <source>
        <dbReference type="SAM" id="MobiDB-lite"/>
    </source>
</evidence>
<feature type="repeat" description="WD" evidence="3">
    <location>
        <begin position="843"/>
        <end position="884"/>
    </location>
</feature>
<dbReference type="SMART" id="SM00320">
    <property type="entry name" value="WD40"/>
    <property type="match status" value="11"/>
</dbReference>
<feature type="repeat" description="WD" evidence="3">
    <location>
        <begin position="799"/>
        <end position="842"/>
    </location>
</feature>
<dbReference type="InterPro" id="IPR027417">
    <property type="entry name" value="P-loop_NTPase"/>
</dbReference>
<accession>A0A166AWQ9</accession>
<dbReference type="GO" id="GO:0005634">
    <property type="term" value="C:nucleus"/>
    <property type="evidence" value="ECO:0007669"/>
    <property type="project" value="TreeGrafter"/>
</dbReference>
<name>A0A166AWQ9_9AGAM</name>
<dbReference type="STRING" id="436010.A0A166AWQ9"/>
<feature type="repeat" description="WD" evidence="3">
    <location>
        <begin position="926"/>
        <end position="957"/>
    </location>
</feature>
<dbReference type="Proteomes" id="UP000076532">
    <property type="component" value="Unassembled WGS sequence"/>
</dbReference>
<dbReference type="PROSITE" id="PS50082">
    <property type="entry name" value="WD_REPEATS_2"/>
    <property type="match status" value="8"/>
</dbReference>
<dbReference type="PANTHER" id="PTHR22847">
    <property type="entry name" value="WD40 REPEAT PROTEIN"/>
    <property type="match status" value="1"/>
</dbReference>
<dbReference type="SUPFAM" id="SSF50978">
    <property type="entry name" value="WD40 repeat-like"/>
    <property type="match status" value="2"/>
</dbReference>
<dbReference type="InterPro" id="IPR020472">
    <property type="entry name" value="WD40_PAC1"/>
</dbReference>
<evidence type="ECO:0000256" key="2">
    <source>
        <dbReference type="ARBA" id="ARBA00022737"/>
    </source>
</evidence>
<feature type="domain" description="Nephrocystin 3-like N-terminal" evidence="5">
    <location>
        <begin position="113"/>
        <end position="266"/>
    </location>
</feature>
<dbReference type="Gene3D" id="3.40.50.300">
    <property type="entry name" value="P-loop containing nucleotide triphosphate hydrolases"/>
    <property type="match status" value="1"/>
</dbReference>
<evidence type="ECO:0000313" key="6">
    <source>
        <dbReference type="EMBL" id="KZP12036.1"/>
    </source>
</evidence>
<evidence type="ECO:0000259" key="5">
    <source>
        <dbReference type="Pfam" id="PF24883"/>
    </source>
</evidence>
<protein>
    <submittedName>
        <fullName evidence="6">WD40 repeat-like protein</fullName>
    </submittedName>
</protein>
<dbReference type="InterPro" id="IPR056884">
    <property type="entry name" value="NPHP3-like_N"/>
</dbReference>
<dbReference type="PROSITE" id="PS00678">
    <property type="entry name" value="WD_REPEATS_1"/>
    <property type="match status" value="1"/>
</dbReference>
<dbReference type="PRINTS" id="PR00320">
    <property type="entry name" value="GPROTEINBRPT"/>
</dbReference>
<keyword evidence="1 3" id="KW-0853">WD repeat</keyword>
<dbReference type="Gene3D" id="2.130.10.10">
    <property type="entry name" value="YVTN repeat-like/Quinoprotein amine dehydrogenase"/>
    <property type="match status" value="4"/>
</dbReference>
<feature type="region of interest" description="Disordered" evidence="4">
    <location>
        <begin position="1"/>
        <end position="35"/>
    </location>
</feature>
<gene>
    <name evidence="6" type="ORF">FIBSPDRAFT_961725</name>
</gene>